<dbReference type="Pfam" id="PF12850">
    <property type="entry name" value="Metallophos_2"/>
    <property type="match status" value="1"/>
</dbReference>
<keyword evidence="4" id="KW-1185">Reference proteome</keyword>
<evidence type="ECO:0000313" key="4">
    <source>
        <dbReference type="Proteomes" id="UP001332192"/>
    </source>
</evidence>
<dbReference type="InterPro" id="IPR029052">
    <property type="entry name" value="Metallo-depent_PP-like"/>
</dbReference>
<reference evidence="3 4" key="1">
    <citation type="journal article" date="2024" name="Front. Microbiol.">
        <title>Novel thermophilic genera Geochorda gen. nov. and Carboxydochorda gen. nov. from the deep terrestrial subsurface reveal the ecophysiological diversity in the class Limnochordia.</title>
        <authorList>
            <person name="Karnachuk O.V."/>
            <person name="Lukina A.P."/>
            <person name="Avakyan M.R."/>
            <person name="Kadnikov V.V."/>
            <person name="Begmatov S."/>
            <person name="Beletsky A.V."/>
            <person name="Vlasova K.G."/>
            <person name="Novikov A.A."/>
            <person name="Shcherbakova V.A."/>
            <person name="Mardanov A.V."/>
            <person name="Ravin N.V."/>
        </authorList>
    </citation>
    <scope>NUCLEOTIDE SEQUENCE [LARGE SCALE GENOMIC DNA]</scope>
    <source>
        <strain evidence="3 4">L945</strain>
    </source>
</reference>
<dbReference type="PANTHER" id="PTHR42850">
    <property type="entry name" value="METALLOPHOSPHOESTERASE"/>
    <property type="match status" value="1"/>
</dbReference>
<sequence length="242" mass="26300">MRVAVFSDVHGNRHALEAVLQDAAGHADLLVCAGDLAWGGPFPEAVIRTLRDFRIPCVVGNTDLALLQESGASHPWGRWALGRLSPEDLEFVRGLPLQHRIAPPGGAAPDKSPQEVLVVHSSLDDPARPLPHRTQEEGLEKLFGQAPARVVVHGHDHQAYRVDLRRVTVVGTGSVGLPLDGDPRASYVLLTWAGDGTWQVEHRRIVYDVDGAAQEAQRTGMPGVQRWAVAIRRGLPPDRVSL</sequence>
<name>A0ABZ1BY97_9FIRM</name>
<dbReference type="EMBL" id="CP141615">
    <property type="protein sequence ID" value="WRP17785.1"/>
    <property type="molecule type" value="Genomic_DNA"/>
</dbReference>
<dbReference type="InterPro" id="IPR050126">
    <property type="entry name" value="Ap4A_hydrolase"/>
</dbReference>
<dbReference type="Proteomes" id="UP001332192">
    <property type="component" value="Chromosome"/>
</dbReference>
<dbReference type="PIRSF" id="PIRSF000883">
    <property type="entry name" value="Pesterase_MJ0912"/>
    <property type="match status" value="1"/>
</dbReference>
<dbReference type="RefSeq" id="WP_324717055.1">
    <property type="nucleotide sequence ID" value="NZ_CP141615.1"/>
</dbReference>
<gene>
    <name evidence="3" type="ORF">U7230_01890</name>
</gene>
<dbReference type="SUPFAM" id="SSF56300">
    <property type="entry name" value="Metallo-dependent phosphatases"/>
    <property type="match status" value="1"/>
</dbReference>
<accession>A0ABZ1BY97</accession>
<evidence type="ECO:0000259" key="2">
    <source>
        <dbReference type="Pfam" id="PF12850"/>
    </source>
</evidence>
<dbReference type="PANTHER" id="PTHR42850:SF2">
    <property type="entry name" value="BLL5683 PROTEIN"/>
    <property type="match status" value="1"/>
</dbReference>
<dbReference type="InterPro" id="IPR024654">
    <property type="entry name" value="Calcineurin-like_PHP_lpxH"/>
</dbReference>
<protein>
    <submittedName>
        <fullName evidence="3">Metallophosphoesterase family protein</fullName>
    </submittedName>
</protein>
<feature type="domain" description="Calcineurin-like phosphoesterase" evidence="2">
    <location>
        <begin position="1"/>
        <end position="192"/>
    </location>
</feature>
<proteinExistence type="inferred from homology"/>
<dbReference type="InterPro" id="IPR011152">
    <property type="entry name" value="Pesterase_MJ0912"/>
</dbReference>
<dbReference type="Gene3D" id="3.60.21.10">
    <property type="match status" value="1"/>
</dbReference>
<evidence type="ECO:0000256" key="1">
    <source>
        <dbReference type="ARBA" id="ARBA00008950"/>
    </source>
</evidence>
<organism evidence="3 4">
    <name type="scientific">Carboxydichorda subterranea</name>
    <dbReference type="NCBI Taxonomy" id="3109565"/>
    <lineage>
        <taxon>Bacteria</taxon>
        <taxon>Bacillati</taxon>
        <taxon>Bacillota</taxon>
        <taxon>Limnochordia</taxon>
        <taxon>Limnochordales</taxon>
        <taxon>Geochordaceae</taxon>
        <taxon>Carboxydichorda</taxon>
    </lineage>
</organism>
<dbReference type="CDD" id="cd00838">
    <property type="entry name" value="MPP_superfamily"/>
    <property type="match status" value="1"/>
</dbReference>
<evidence type="ECO:0000313" key="3">
    <source>
        <dbReference type="EMBL" id="WRP17785.1"/>
    </source>
</evidence>
<comment type="similarity">
    <text evidence="1">Belongs to the metallophosphoesterase superfamily. YfcE family.</text>
</comment>